<keyword evidence="5 6" id="KW-0472">Membrane</keyword>
<keyword evidence="9" id="KW-1185">Reference proteome</keyword>
<evidence type="ECO:0000313" key="8">
    <source>
        <dbReference type="EMBL" id="SDR55049.1"/>
    </source>
</evidence>
<gene>
    <name evidence="8" type="ORF">SAMN05445850_5992</name>
</gene>
<feature type="transmembrane region" description="Helical" evidence="6">
    <location>
        <begin position="38"/>
        <end position="57"/>
    </location>
</feature>
<evidence type="ECO:0000256" key="5">
    <source>
        <dbReference type="ARBA" id="ARBA00023136"/>
    </source>
</evidence>
<accession>A0A1H1JZ77</accession>
<proteinExistence type="inferred from homology"/>
<feature type="transmembrane region" description="Helical" evidence="6">
    <location>
        <begin position="7"/>
        <end position="26"/>
    </location>
</feature>
<protein>
    <submittedName>
        <fullName evidence="8">Putative flippase GtrA (Transmembrane translocase of bactoprenol-linked glucose)</fullName>
    </submittedName>
</protein>
<evidence type="ECO:0000256" key="1">
    <source>
        <dbReference type="ARBA" id="ARBA00004141"/>
    </source>
</evidence>
<evidence type="ECO:0000256" key="6">
    <source>
        <dbReference type="SAM" id="Phobius"/>
    </source>
</evidence>
<dbReference type="RefSeq" id="WP_090809315.1">
    <property type="nucleotide sequence ID" value="NZ_FNKX01000002.1"/>
</dbReference>
<dbReference type="AlphaFoldDB" id="A0A1H1JZ77"/>
<dbReference type="STRING" id="157910.SAMN05445850_5992"/>
<comment type="subcellular location">
    <subcellularLocation>
        <location evidence="1">Membrane</location>
        <topology evidence="1">Multi-pass membrane protein</topology>
    </subcellularLocation>
</comment>
<evidence type="ECO:0000256" key="3">
    <source>
        <dbReference type="ARBA" id="ARBA00022692"/>
    </source>
</evidence>
<reference evidence="9" key="1">
    <citation type="submission" date="2016-10" db="EMBL/GenBank/DDBJ databases">
        <authorList>
            <person name="Varghese N."/>
            <person name="Submissions S."/>
        </authorList>
    </citation>
    <scope>NUCLEOTIDE SEQUENCE [LARGE SCALE GENOMIC DNA]</scope>
    <source>
        <strain evidence="9">DUS833</strain>
    </source>
</reference>
<comment type="similarity">
    <text evidence="2">Belongs to the GtrA family.</text>
</comment>
<organism evidence="8 9">
    <name type="scientific">Paraburkholderia tuberum</name>
    <dbReference type="NCBI Taxonomy" id="157910"/>
    <lineage>
        <taxon>Bacteria</taxon>
        <taxon>Pseudomonadati</taxon>
        <taxon>Pseudomonadota</taxon>
        <taxon>Betaproteobacteria</taxon>
        <taxon>Burkholderiales</taxon>
        <taxon>Burkholderiaceae</taxon>
        <taxon>Paraburkholderia</taxon>
    </lineage>
</organism>
<name>A0A1H1JZ77_9BURK</name>
<evidence type="ECO:0000256" key="2">
    <source>
        <dbReference type="ARBA" id="ARBA00009399"/>
    </source>
</evidence>
<evidence type="ECO:0000259" key="7">
    <source>
        <dbReference type="Pfam" id="PF04138"/>
    </source>
</evidence>
<dbReference type="EMBL" id="FNKX01000002">
    <property type="protein sequence ID" value="SDR55049.1"/>
    <property type="molecule type" value="Genomic_DNA"/>
</dbReference>
<keyword evidence="3 6" id="KW-0812">Transmembrane</keyword>
<keyword evidence="4 6" id="KW-1133">Transmembrane helix</keyword>
<dbReference type="InterPro" id="IPR051401">
    <property type="entry name" value="GtrA_CellWall_Glycosyl"/>
</dbReference>
<dbReference type="Pfam" id="PF04138">
    <property type="entry name" value="GtrA_DPMS_TM"/>
    <property type="match status" value="1"/>
</dbReference>
<sequence length="120" mass="13137">MPRIIRFAIAGVVATCTHLCVAWLVFSRLIADSAIANLAGFVLANVVSFLLQTLWSFSSRPTFSNFSRFCVVSCAGFGVSAPVPLLVGRQHLWAPTLIVVCCIPVCSYIAHARWTYRMEG</sequence>
<dbReference type="InterPro" id="IPR007267">
    <property type="entry name" value="GtrA_DPMS_TM"/>
</dbReference>
<dbReference type="GO" id="GO:0005886">
    <property type="term" value="C:plasma membrane"/>
    <property type="evidence" value="ECO:0007669"/>
    <property type="project" value="TreeGrafter"/>
</dbReference>
<feature type="transmembrane region" description="Helical" evidence="6">
    <location>
        <begin position="69"/>
        <end position="86"/>
    </location>
</feature>
<feature type="domain" description="GtrA/DPMS transmembrane" evidence="7">
    <location>
        <begin position="6"/>
        <end position="115"/>
    </location>
</feature>
<dbReference type="PANTHER" id="PTHR38459">
    <property type="entry name" value="PROPHAGE BACTOPRENOL-LINKED GLUCOSE TRANSLOCASE HOMOLOG"/>
    <property type="match status" value="1"/>
</dbReference>
<dbReference type="GO" id="GO:0000271">
    <property type="term" value="P:polysaccharide biosynthetic process"/>
    <property type="evidence" value="ECO:0007669"/>
    <property type="project" value="InterPro"/>
</dbReference>
<feature type="transmembrane region" description="Helical" evidence="6">
    <location>
        <begin position="92"/>
        <end position="110"/>
    </location>
</feature>
<evidence type="ECO:0000313" key="9">
    <source>
        <dbReference type="Proteomes" id="UP000199365"/>
    </source>
</evidence>
<dbReference type="Proteomes" id="UP000199365">
    <property type="component" value="Unassembled WGS sequence"/>
</dbReference>
<evidence type="ECO:0000256" key="4">
    <source>
        <dbReference type="ARBA" id="ARBA00022989"/>
    </source>
</evidence>
<dbReference type="PANTHER" id="PTHR38459:SF1">
    <property type="entry name" value="PROPHAGE BACTOPRENOL-LINKED GLUCOSE TRANSLOCASE HOMOLOG"/>
    <property type="match status" value="1"/>
</dbReference>